<feature type="transmembrane region" description="Helical" evidence="1">
    <location>
        <begin position="31"/>
        <end position="53"/>
    </location>
</feature>
<dbReference type="AlphaFoldDB" id="A0A3E0EL30"/>
<keyword evidence="1" id="KW-1133">Transmembrane helix</keyword>
<evidence type="ECO:0000256" key="1">
    <source>
        <dbReference type="SAM" id="Phobius"/>
    </source>
</evidence>
<gene>
    <name evidence="2" type="ORF">C8P67_10599</name>
</gene>
<dbReference type="Pfam" id="PF19868">
    <property type="entry name" value="DUF6341"/>
    <property type="match status" value="1"/>
</dbReference>
<dbReference type="OrthoDB" id="1467828at2"/>
<dbReference type="RefSeq" id="WP_115812978.1">
    <property type="nucleotide sequence ID" value="NZ_QUNI01000005.1"/>
</dbReference>
<reference evidence="2 3" key="1">
    <citation type="submission" date="2018-08" db="EMBL/GenBank/DDBJ databases">
        <title>Genomic Encyclopedia of Archaeal and Bacterial Type Strains, Phase II (KMG-II): from individual species to whole genera.</title>
        <authorList>
            <person name="Goeker M."/>
        </authorList>
    </citation>
    <scope>NUCLEOTIDE SEQUENCE [LARGE SCALE GENOMIC DNA]</scope>
    <source>
        <strain evidence="2 3">DSM 100880</strain>
    </source>
</reference>
<evidence type="ECO:0008006" key="4">
    <source>
        <dbReference type="Google" id="ProtNLM"/>
    </source>
</evidence>
<protein>
    <recommendedName>
        <fullName evidence="4">Uracil phosphoribosyltransferase</fullName>
    </recommendedName>
</protein>
<evidence type="ECO:0000313" key="3">
    <source>
        <dbReference type="Proteomes" id="UP000257136"/>
    </source>
</evidence>
<sequence length="79" mass="9303">MTSFFEGIQYLFVNILFAPLDFLRSLELKTWFGANTINWIFMIICSVAIVYWIKQLKLQKENGEEYQDTTAHSFLGDDK</sequence>
<evidence type="ECO:0000313" key="2">
    <source>
        <dbReference type="EMBL" id="REG98937.1"/>
    </source>
</evidence>
<dbReference type="InterPro" id="IPR045922">
    <property type="entry name" value="DUF6341"/>
</dbReference>
<proteinExistence type="predicted"/>
<name>A0A3E0EL30_9FLAO</name>
<keyword evidence="1" id="KW-0812">Transmembrane</keyword>
<accession>A0A3E0EL30</accession>
<comment type="caution">
    <text evidence="2">The sequence shown here is derived from an EMBL/GenBank/DDBJ whole genome shotgun (WGS) entry which is preliminary data.</text>
</comment>
<dbReference type="Proteomes" id="UP000257136">
    <property type="component" value="Unassembled WGS sequence"/>
</dbReference>
<keyword evidence="1" id="KW-0472">Membrane</keyword>
<organism evidence="2 3">
    <name type="scientific">Flavobacterium aquicola</name>
    <dbReference type="NCBI Taxonomy" id="1682742"/>
    <lineage>
        <taxon>Bacteria</taxon>
        <taxon>Pseudomonadati</taxon>
        <taxon>Bacteroidota</taxon>
        <taxon>Flavobacteriia</taxon>
        <taxon>Flavobacteriales</taxon>
        <taxon>Flavobacteriaceae</taxon>
        <taxon>Flavobacterium</taxon>
    </lineage>
</organism>
<keyword evidence="3" id="KW-1185">Reference proteome</keyword>
<dbReference type="EMBL" id="QUNI01000005">
    <property type="protein sequence ID" value="REG98937.1"/>
    <property type="molecule type" value="Genomic_DNA"/>
</dbReference>